<keyword evidence="3" id="KW-1185">Reference proteome</keyword>
<accession>A0A2N9JK00</accession>
<proteinExistence type="predicted"/>
<gene>
    <name evidence="2" type="ORF">MPLG2_3320</name>
</gene>
<evidence type="ECO:0000256" key="1">
    <source>
        <dbReference type="SAM" id="MobiDB-lite"/>
    </source>
</evidence>
<name>A0A2N9JK00_9ACTN</name>
<organism evidence="2 3">
    <name type="scientific">Micropruina glycogenica</name>
    <dbReference type="NCBI Taxonomy" id="75385"/>
    <lineage>
        <taxon>Bacteria</taxon>
        <taxon>Bacillati</taxon>
        <taxon>Actinomycetota</taxon>
        <taxon>Actinomycetes</taxon>
        <taxon>Propionibacteriales</taxon>
        <taxon>Nocardioidaceae</taxon>
        <taxon>Micropruina</taxon>
    </lineage>
</organism>
<protein>
    <submittedName>
        <fullName evidence="2">Uncharacterized protein</fullName>
    </submittedName>
</protein>
<sequence length="53" mass="5475">MLVGAQDVSRFGPCAHTGEPTRGADMPDGIFLGRGGLAPENFLATVDEVRSAS</sequence>
<dbReference type="KEGG" id="mgg:MPLG2_3320"/>
<reference evidence="2 3" key="1">
    <citation type="submission" date="2018-02" db="EMBL/GenBank/DDBJ databases">
        <authorList>
            <person name="Cohen D.B."/>
            <person name="Kent A.D."/>
        </authorList>
    </citation>
    <scope>NUCLEOTIDE SEQUENCE [LARGE SCALE GENOMIC DNA]</scope>
    <source>
        <strain evidence="2">1</strain>
    </source>
</reference>
<dbReference type="EMBL" id="LT985188">
    <property type="protein sequence ID" value="SPD88350.1"/>
    <property type="molecule type" value="Genomic_DNA"/>
</dbReference>
<dbReference type="Proteomes" id="UP000238164">
    <property type="component" value="Chromosome 1"/>
</dbReference>
<dbReference type="OrthoDB" id="9809429at2"/>
<evidence type="ECO:0000313" key="2">
    <source>
        <dbReference type="EMBL" id="SPD88350.1"/>
    </source>
</evidence>
<evidence type="ECO:0000313" key="3">
    <source>
        <dbReference type="Proteomes" id="UP000238164"/>
    </source>
</evidence>
<dbReference type="AlphaFoldDB" id="A0A2N9JK00"/>
<dbReference type="RefSeq" id="WP_158681259.1">
    <property type="nucleotide sequence ID" value="NZ_LT985188.1"/>
</dbReference>
<feature type="region of interest" description="Disordered" evidence="1">
    <location>
        <begin position="1"/>
        <end position="27"/>
    </location>
</feature>